<feature type="region of interest" description="Disordered" evidence="1">
    <location>
        <begin position="850"/>
        <end position="874"/>
    </location>
</feature>
<comment type="caution">
    <text evidence="2">The sequence shown here is derived from an EMBL/GenBank/DDBJ whole genome shotgun (WGS) entry which is preliminary data.</text>
</comment>
<gene>
    <name evidence="2" type="ORF">TcWFU_001122</name>
</gene>
<name>A0ABR4Q623_9CEST</name>
<dbReference type="SUPFAM" id="SSF48371">
    <property type="entry name" value="ARM repeat"/>
    <property type="match status" value="1"/>
</dbReference>
<dbReference type="Pfam" id="PF06677">
    <property type="entry name" value="Auto_anti-p27"/>
    <property type="match status" value="1"/>
</dbReference>
<dbReference type="PANTHER" id="PTHR21356:SF1">
    <property type="entry name" value="ARMADILLO REPEAT-CONTAINING PROTEIN 2"/>
    <property type="match status" value="1"/>
</dbReference>
<dbReference type="InterPro" id="IPR038905">
    <property type="entry name" value="ARMC2"/>
</dbReference>
<evidence type="ECO:0000256" key="1">
    <source>
        <dbReference type="SAM" id="MobiDB-lite"/>
    </source>
</evidence>
<dbReference type="Proteomes" id="UP001651158">
    <property type="component" value="Unassembled WGS sequence"/>
</dbReference>
<proteinExistence type="predicted"/>
<reference evidence="2 3" key="1">
    <citation type="journal article" date="2022" name="Front. Cell. Infect. Microbiol.">
        <title>The Genomes of Two Strains of Taenia crassiceps the Animal Model for the Study of Human Cysticercosis.</title>
        <authorList>
            <person name="Bobes R.J."/>
            <person name="Estrada K."/>
            <person name="Rios-Valencia D.G."/>
            <person name="Calderon-Gallegos A."/>
            <person name="de la Torre P."/>
            <person name="Carrero J.C."/>
            <person name="Sanchez-Flores A."/>
            <person name="Laclette J.P."/>
        </authorList>
    </citation>
    <scope>NUCLEOTIDE SEQUENCE [LARGE SCALE GENOMIC DNA]</scope>
    <source>
        <strain evidence="2">WFUcys</strain>
    </source>
</reference>
<dbReference type="InterPro" id="IPR009563">
    <property type="entry name" value="SSSCA1"/>
</dbReference>
<dbReference type="PANTHER" id="PTHR21356">
    <property type="entry name" value="ARMADILLO REPEAT CONTAINING 2"/>
    <property type="match status" value="1"/>
</dbReference>
<dbReference type="InterPro" id="IPR016024">
    <property type="entry name" value="ARM-type_fold"/>
</dbReference>
<dbReference type="EMBL" id="JAKROA010000010">
    <property type="protein sequence ID" value="KAL5104828.1"/>
    <property type="molecule type" value="Genomic_DNA"/>
</dbReference>
<sequence length="945" mass="103452">MPPSKQITPAAMVRECRDWLQTVGTRRPFTPRLGARGLFVHPKHPNSRPPTASTMVSINGELTQAGSEEAAKRDYAGDLLEETSTTRAKLPLPRTLSFGRCRPRVLSPIRCKESMKIDGISCKSLAAGKAVQPFAQPPSRHTEEAVDELLNSLNGAISKLGSIDRSGVNHGGVNASVIVKKVFMLLDEVCELVTDNSFTHSTNKLKDKIMQTLLQATTLRNPRINIRVVDLGIMLGLKGANLVKICKIFYRTAKEARNDELFLQDKDFVGLIVCHLNGFGLDSAVSLENLGSAQMLTTLESLLYTCGALKFLTASAVTREALCTPDLLRLLVGIHQALDSYDCMLSPSSDGDGDDSLRETIHHVLLQITEVFCAASATETSDCLKMRIVETGVLQIVLKSILRRTLDSPSIDFSQILLNWARTIAHATEHSFVCQLFGENGTSLHCRDLVEPILLHKDQIDFVLRLAYALGNVAECCESAGKNIFPSEESIAKICALCEENAAALLNIPAKSNSLTYDLLVKLTRVIANASVGTEGGLLAANTPECTSMLLRLLKISTTTESTNNELLNNTLAGLNNITFYMTTKKETELLPLQIDVGQECIQLLNRFPHIEEISLNIIRVLGNLTRSTDIRASIVTTISSNLDDPCLIERFWSLLKSSDEIVYSTLGVLVNLMLEPTFLSVFCQRDGLQKMVDVMCVYAGLNWQTAALAGKVMCNFIVFVDSVSDVEKGSGGHLNSNTSAKLELLLRQLIDEEAVKQMFEGVRIGLTTGDGDRETQAERDKRRQRSDKISSLLGQYLLKGWRMLEDCCPVCDTILLMSRDGALYCVGCSEVDTQPSQVVEMSKIDTMKLNEKSPHSKNPSNDDPGASPSPRKLAATVGKSGLSINASFESSNNLQSVESILHSKIVDCSQLLAKTADLEEIRRLAVSIKALSEAFIVVRTCSHS</sequence>
<evidence type="ECO:0000313" key="2">
    <source>
        <dbReference type="EMBL" id="KAL5104828.1"/>
    </source>
</evidence>
<accession>A0ABR4Q623</accession>
<organism evidence="2 3">
    <name type="scientific">Taenia crassiceps</name>
    <dbReference type="NCBI Taxonomy" id="6207"/>
    <lineage>
        <taxon>Eukaryota</taxon>
        <taxon>Metazoa</taxon>
        <taxon>Spiralia</taxon>
        <taxon>Lophotrochozoa</taxon>
        <taxon>Platyhelminthes</taxon>
        <taxon>Cestoda</taxon>
        <taxon>Eucestoda</taxon>
        <taxon>Cyclophyllidea</taxon>
        <taxon>Taeniidae</taxon>
        <taxon>Taenia</taxon>
    </lineage>
</organism>
<keyword evidence="3" id="KW-1185">Reference proteome</keyword>
<protein>
    <submittedName>
        <fullName evidence="2">Armadillo repeat-containing protein 2</fullName>
    </submittedName>
</protein>
<evidence type="ECO:0000313" key="3">
    <source>
        <dbReference type="Proteomes" id="UP001651158"/>
    </source>
</evidence>